<dbReference type="EMBL" id="CP036267">
    <property type="protein sequence ID" value="QDT32504.1"/>
    <property type="molecule type" value="Genomic_DNA"/>
</dbReference>
<evidence type="ECO:0000313" key="3">
    <source>
        <dbReference type="Proteomes" id="UP000315724"/>
    </source>
</evidence>
<dbReference type="AlphaFoldDB" id="A0A517QLJ8"/>
<evidence type="ECO:0000313" key="2">
    <source>
        <dbReference type="EMBL" id="QDT32504.1"/>
    </source>
</evidence>
<name>A0A517QLJ8_9PLAN</name>
<accession>A0A517QLJ8</accession>
<evidence type="ECO:0000256" key="1">
    <source>
        <dbReference type="SAM" id="MobiDB-lite"/>
    </source>
</evidence>
<feature type="compositionally biased region" description="Polar residues" evidence="1">
    <location>
        <begin position="1"/>
        <end position="11"/>
    </location>
</feature>
<dbReference type="KEGG" id="tpol:Mal48_17510"/>
<reference evidence="2 3" key="1">
    <citation type="submission" date="2019-02" db="EMBL/GenBank/DDBJ databases">
        <title>Deep-cultivation of Planctomycetes and their phenomic and genomic characterization uncovers novel biology.</title>
        <authorList>
            <person name="Wiegand S."/>
            <person name="Jogler M."/>
            <person name="Boedeker C."/>
            <person name="Pinto D."/>
            <person name="Vollmers J."/>
            <person name="Rivas-Marin E."/>
            <person name="Kohn T."/>
            <person name="Peeters S.H."/>
            <person name="Heuer A."/>
            <person name="Rast P."/>
            <person name="Oberbeckmann S."/>
            <person name="Bunk B."/>
            <person name="Jeske O."/>
            <person name="Meyerdierks A."/>
            <person name="Storesund J.E."/>
            <person name="Kallscheuer N."/>
            <person name="Luecker S."/>
            <person name="Lage O.M."/>
            <person name="Pohl T."/>
            <person name="Merkel B.J."/>
            <person name="Hornburger P."/>
            <person name="Mueller R.-W."/>
            <person name="Bruemmer F."/>
            <person name="Labrenz M."/>
            <person name="Spormann A.M."/>
            <person name="Op den Camp H."/>
            <person name="Overmann J."/>
            <person name="Amann R."/>
            <person name="Jetten M.S.M."/>
            <person name="Mascher T."/>
            <person name="Medema M.H."/>
            <person name="Devos D.P."/>
            <person name="Kaster A.-K."/>
            <person name="Ovreas L."/>
            <person name="Rohde M."/>
            <person name="Galperin M.Y."/>
            <person name="Jogler C."/>
        </authorList>
    </citation>
    <scope>NUCLEOTIDE SEQUENCE [LARGE SCALE GENOMIC DNA]</scope>
    <source>
        <strain evidence="2 3">Mal48</strain>
    </source>
</reference>
<keyword evidence="3" id="KW-1185">Reference proteome</keyword>
<sequence length="49" mass="5436">MTSSEIMTSNEPRPDQRKRPVGNQQAHALGTSSLMLELEQAQAVQRPES</sequence>
<dbReference type="Proteomes" id="UP000315724">
    <property type="component" value="Chromosome"/>
</dbReference>
<proteinExistence type="predicted"/>
<organism evidence="2 3">
    <name type="scientific">Thalassoglobus polymorphus</name>
    <dbReference type="NCBI Taxonomy" id="2527994"/>
    <lineage>
        <taxon>Bacteria</taxon>
        <taxon>Pseudomonadati</taxon>
        <taxon>Planctomycetota</taxon>
        <taxon>Planctomycetia</taxon>
        <taxon>Planctomycetales</taxon>
        <taxon>Planctomycetaceae</taxon>
        <taxon>Thalassoglobus</taxon>
    </lineage>
</organism>
<protein>
    <submittedName>
        <fullName evidence="2">Uncharacterized protein</fullName>
    </submittedName>
</protein>
<feature type="region of interest" description="Disordered" evidence="1">
    <location>
        <begin position="1"/>
        <end position="27"/>
    </location>
</feature>
<gene>
    <name evidence="2" type="ORF">Mal48_17510</name>
</gene>